<dbReference type="GeneID" id="81594082"/>
<feature type="compositionally biased region" description="Low complexity" evidence="1">
    <location>
        <begin position="594"/>
        <end position="605"/>
    </location>
</feature>
<organism evidence="2 3">
    <name type="scientific">Penicillium daleae</name>
    <dbReference type="NCBI Taxonomy" id="63821"/>
    <lineage>
        <taxon>Eukaryota</taxon>
        <taxon>Fungi</taxon>
        <taxon>Dikarya</taxon>
        <taxon>Ascomycota</taxon>
        <taxon>Pezizomycotina</taxon>
        <taxon>Eurotiomycetes</taxon>
        <taxon>Eurotiomycetidae</taxon>
        <taxon>Eurotiales</taxon>
        <taxon>Aspergillaceae</taxon>
        <taxon>Penicillium</taxon>
    </lineage>
</organism>
<sequence>MAAPELEAVRLYKEVVDRLLERAAQVKPNSQIEPPLTEGTLGEPIWQVPTEKQEVVKELNPQTQFAAVEIAFREKFYRILASTSIQDPSFIHIWNLLDIVSIFSDNEQCEPGLIFWLIEELLDSQTIDGCRKVFDYLESRRDRNIKKHFKQKSLVILRSCNELLRRLSRAEDTVFCGRVFIFLFQSFPLGDKSSVNLRGEFHTENVTTYDDVSKQTAKNDEDTIMADGNEDSSPTEVPTDGTTQPEVSSQVPKVVVTTDKKGKAGKGSNKKEKVDLDTLYPVFWSLQAYFSAPSKMFDSERFADFKAGLDATLSAFKNINTELESKSGSRSSDEARKTHKRKRVTDDAEIGTSFNPKYLTSRDLFDLEFSDTAFRRHVLVQALILIDFMLSLTPNAKARMADATNKSVLYGFVLSEEQSKWAADMRRSIEGYLRQGDGGNFYFRMVDTVLSRDKNWVRWKAEGCPPIERPAVSVLDYMQAREHATKAYANKRLRPYPMGSLDLKFLSDSEALANIERLKQSDRVAVPSADSLMMGIMDDEMDIDMAQAADDKDSAEKAKSSKTWRLLRLSVKTKLARFDKFKDGENLNALFESPEVPTGTPQPTEGTERTSQPPEEGANRDTTTKHISFGGDSAQDEEIKDIPVAHESQDVINDPQQEETQPGAKPEAGSLAHPEENTSGAPEAVASSATSGDNLKEELA</sequence>
<feature type="compositionally biased region" description="Basic and acidic residues" evidence="1">
    <location>
        <begin position="324"/>
        <end position="336"/>
    </location>
</feature>
<dbReference type="EMBL" id="JAPVEA010000001">
    <property type="protein sequence ID" value="KAJ5464759.1"/>
    <property type="molecule type" value="Genomic_DNA"/>
</dbReference>
<feature type="compositionally biased region" description="Polar residues" evidence="1">
    <location>
        <begin position="650"/>
        <end position="660"/>
    </location>
</feature>
<dbReference type="AlphaFoldDB" id="A0AAD6G8B0"/>
<dbReference type="Proteomes" id="UP001213681">
    <property type="component" value="Unassembled WGS sequence"/>
</dbReference>
<name>A0AAD6G8B0_9EURO</name>
<evidence type="ECO:0000256" key="1">
    <source>
        <dbReference type="SAM" id="MobiDB-lite"/>
    </source>
</evidence>
<dbReference type="PANTHER" id="PTHR13265">
    <property type="entry name" value="THO COMPLEX SUBUNIT 1"/>
    <property type="match status" value="1"/>
</dbReference>
<dbReference type="Pfam" id="PF11957">
    <property type="entry name" value="efThoc1"/>
    <property type="match status" value="1"/>
</dbReference>
<dbReference type="InterPro" id="IPR021861">
    <property type="entry name" value="THO_THOC1"/>
</dbReference>
<reference evidence="2" key="1">
    <citation type="submission" date="2022-12" db="EMBL/GenBank/DDBJ databases">
        <authorList>
            <person name="Petersen C."/>
        </authorList>
    </citation>
    <scope>NUCLEOTIDE SEQUENCE</scope>
    <source>
        <strain evidence="2">IBT 16125</strain>
    </source>
</reference>
<evidence type="ECO:0000313" key="3">
    <source>
        <dbReference type="Proteomes" id="UP001213681"/>
    </source>
</evidence>
<gene>
    <name evidence="2" type="ORF">N7458_000445</name>
</gene>
<reference evidence="2" key="2">
    <citation type="journal article" date="2023" name="IMA Fungus">
        <title>Comparative genomic study of the Penicillium genus elucidates a diverse pangenome and 15 lateral gene transfer events.</title>
        <authorList>
            <person name="Petersen C."/>
            <person name="Sorensen T."/>
            <person name="Nielsen M.R."/>
            <person name="Sondergaard T.E."/>
            <person name="Sorensen J.L."/>
            <person name="Fitzpatrick D.A."/>
            <person name="Frisvad J.C."/>
            <person name="Nielsen K.L."/>
        </authorList>
    </citation>
    <scope>NUCLEOTIDE SEQUENCE</scope>
    <source>
        <strain evidence="2">IBT 16125</strain>
    </source>
</reference>
<keyword evidence="3" id="KW-1185">Reference proteome</keyword>
<proteinExistence type="predicted"/>
<evidence type="ECO:0008006" key="4">
    <source>
        <dbReference type="Google" id="ProtNLM"/>
    </source>
</evidence>
<dbReference type="PANTHER" id="PTHR13265:SF0">
    <property type="entry name" value="HPR1"/>
    <property type="match status" value="1"/>
</dbReference>
<feature type="compositionally biased region" description="Basic and acidic residues" evidence="1">
    <location>
        <begin position="640"/>
        <end position="649"/>
    </location>
</feature>
<accession>A0AAD6G8B0</accession>
<dbReference type="RefSeq" id="XP_056771606.1">
    <property type="nucleotide sequence ID" value="XM_056903839.1"/>
</dbReference>
<protein>
    <recommendedName>
        <fullName evidence="4">Nuclear matrix protein</fullName>
    </recommendedName>
</protein>
<feature type="region of interest" description="Disordered" evidence="1">
    <location>
        <begin position="324"/>
        <end position="346"/>
    </location>
</feature>
<comment type="caution">
    <text evidence="2">The sequence shown here is derived from an EMBL/GenBank/DDBJ whole genome shotgun (WGS) entry which is preliminary data.</text>
</comment>
<dbReference type="GO" id="GO:0006406">
    <property type="term" value="P:mRNA export from nucleus"/>
    <property type="evidence" value="ECO:0007669"/>
    <property type="project" value="TreeGrafter"/>
</dbReference>
<feature type="compositionally biased region" description="Polar residues" evidence="1">
    <location>
        <begin position="231"/>
        <end position="251"/>
    </location>
</feature>
<feature type="region of interest" description="Disordered" evidence="1">
    <location>
        <begin position="223"/>
        <end position="252"/>
    </location>
</feature>
<evidence type="ECO:0000313" key="2">
    <source>
        <dbReference type="EMBL" id="KAJ5464759.1"/>
    </source>
</evidence>
<dbReference type="GO" id="GO:0000445">
    <property type="term" value="C:THO complex part of transcription export complex"/>
    <property type="evidence" value="ECO:0007669"/>
    <property type="project" value="TreeGrafter"/>
</dbReference>
<feature type="region of interest" description="Disordered" evidence="1">
    <location>
        <begin position="589"/>
        <end position="700"/>
    </location>
</feature>